<dbReference type="CDD" id="cd01714">
    <property type="entry name" value="ETF_beta"/>
    <property type="match status" value="1"/>
</dbReference>
<protein>
    <recommendedName>
        <fullName evidence="1">Electron transfer flavoprotein small subunit</fullName>
    </recommendedName>
</protein>
<evidence type="ECO:0000313" key="5">
    <source>
        <dbReference type="Proteomes" id="UP000184052"/>
    </source>
</evidence>
<dbReference type="Gene3D" id="3.40.50.620">
    <property type="entry name" value="HUPs"/>
    <property type="match status" value="1"/>
</dbReference>
<dbReference type="Pfam" id="PF01012">
    <property type="entry name" value="ETF"/>
    <property type="match status" value="1"/>
</dbReference>
<organism evidence="4 5">
    <name type="scientific">Dethiosulfatibacter aminovorans DSM 17477</name>
    <dbReference type="NCBI Taxonomy" id="1121476"/>
    <lineage>
        <taxon>Bacteria</taxon>
        <taxon>Bacillati</taxon>
        <taxon>Bacillota</taxon>
        <taxon>Tissierellia</taxon>
        <taxon>Dethiosulfatibacter</taxon>
    </lineage>
</organism>
<dbReference type="PIRSF" id="PIRSF000090">
    <property type="entry name" value="Beta-ETF"/>
    <property type="match status" value="1"/>
</dbReference>
<feature type="region of interest" description="Disordered" evidence="2">
    <location>
        <begin position="224"/>
        <end position="247"/>
    </location>
</feature>
<dbReference type="InterPro" id="IPR012255">
    <property type="entry name" value="ETF_b"/>
</dbReference>
<dbReference type="InterPro" id="IPR014730">
    <property type="entry name" value="ETF_a/b_N"/>
</dbReference>
<dbReference type="Proteomes" id="UP000184052">
    <property type="component" value="Unassembled WGS sequence"/>
</dbReference>
<evidence type="ECO:0000259" key="3">
    <source>
        <dbReference type="SMART" id="SM00893"/>
    </source>
</evidence>
<dbReference type="AlphaFoldDB" id="A0A1M6JM70"/>
<dbReference type="RefSeq" id="WP_073050057.1">
    <property type="nucleotide sequence ID" value="NZ_FQZL01000022.1"/>
</dbReference>
<dbReference type="InterPro" id="IPR033948">
    <property type="entry name" value="ETF_beta_N"/>
</dbReference>
<dbReference type="EMBL" id="FQZL01000022">
    <property type="protein sequence ID" value="SHJ47786.1"/>
    <property type="molecule type" value="Genomic_DNA"/>
</dbReference>
<dbReference type="OrthoDB" id="9804960at2"/>
<feature type="domain" description="Electron transfer flavoprotein alpha/beta-subunit N-terminal" evidence="3">
    <location>
        <begin position="27"/>
        <end position="217"/>
    </location>
</feature>
<accession>A0A1M6JM70</accession>
<evidence type="ECO:0000256" key="1">
    <source>
        <dbReference type="ARBA" id="ARBA00042002"/>
    </source>
</evidence>
<dbReference type="GO" id="GO:0009055">
    <property type="term" value="F:electron transfer activity"/>
    <property type="evidence" value="ECO:0007669"/>
    <property type="project" value="InterPro"/>
</dbReference>
<sequence length="267" mass="29159">MSLNIAVCVKPVPDSEYYDKITIDPETKRVNREGIPTIINTMDKNAIEAALKLKDKHGGKVTSFTMAPDSAVENLRLVLAMGVDEAYLCSDRALGGADTWATSYTLWKAIEKSGEYDVVILGNETEDGGTAQVPSQLGEWMKVPHIANVKEMEYDGEKMVVVSKTESGSIKYRISTPAVFAVTRDINDPRIPNVMGILKAKSKPLTIYRAEDMDIDPECIGLVGSPTQPGDINAPDMSRKSEPITGEPEEIAEKIISEIKKAGIEVE</sequence>
<evidence type="ECO:0000313" key="4">
    <source>
        <dbReference type="EMBL" id="SHJ47786.1"/>
    </source>
</evidence>
<dbReference type="STRING" id="1121476.SAMN02745751_02655"/>
<reference evidence="4 5" key="1">
    <citation type="submission" date="2016-11" db="EMBL/GenBank/DDBJ databases">
        <authorList>
            <person name="Jaros S."/>
            <person name="Januszkiewicz K."/>
            <person name="Wedrychowicz H."/>
        </authorList>
    </citation>
    <scope>NUCLEOTIDE SEQUENCE [LARGE SCALE GENOMIC DNA]</scope>
    <source>
        <strain evidence="4 5">DSM 17477</strain>
    </source>
</reference>
<dbReference type="PANTHER" id="PTHR21294:SF17">
    <property type="entry name" value="PROTEIN FIXA"/>
    <property type="match status" value="1"/>
</dbReference>
<dbReference type="SMART" id="SM00893">
    <property type="entry name" value="ETF"/>
    <property type="match status" value="1"/>
</dbReference>
<dbReference type="PANTHER" id="PTHR21294">
    <property type="entry name" value="ELECTRON TRANSFER FLAVOPROTEIN BETA-SUBUNIT"/>
    <property type="match status" value="1"/>
</dbReference>
<gene>
    <name evidence="4" type="ORF">SAMN02745751_02655</name>
</gene>
<evidence type="ECO:0000256" key="2">
    <source>
        <dbReference type="SAM" id="MobiDB-lite"/>
    </source>
</evidence>
<keyword evidence="5" id="KW-1185">Reference proteome</keyword>
<name>A0A1M6JM70_9FIRM</name>
<dbReference type="SUPFAM" id="SSF52402">
    <property type="entry name" value="Adenine nucleotide alpha hydrolases-like"/>
    <property type="match status" value="1"/>
</dbReference>
<proteinExistence type="predicted"/>
<dbReference type="InterPro" id="IPR014729">
    <property type="entry name" value="Rossmann-like_a/b/a_fold"/>
</dbReference>